<keyword evidence="2" id="KW-1185">Reference proteome</keyword>
<dbReference type="EMBL" id="UYRT01100004">
    <property type="protein sequence ID" value="VDN42377.1"/>
    <property type="molecule type" value="Genomic_DNA"/>
</dbReference>
<dbReference type="WBParaSite" id="GPUH_0002412101-mRNA-1">
    <property type="protein sequence ID" value="GPUH_0002412101-mRNA-1"/>
    <property type="gene ID" value="GPUH_0002412101"/>
</dbReference>
<sequence>MEQLRRRTVSMNSSGRLSSASSVCDTCNMSGCVGHRVGGSCSSNLSIDEEQIDQIDQEAEKEAFWHEIRKCSLPAGLLADSQMRGCDQFERSYELAQNARNNRFVLGQIHLDIARYHELGRFLKKTDVVNSGVENMLSADDLEHGDDPGSYVDFDKEAAFYHLSIAQQCGVLEAVITMAKMALGLPHELLKEVISEDVWEDDDLEGTGFELMEVAANLGDHSAMVFVAESYETGRFLGSKKKPHWPKAVSFYQKALIILKNPDLLENGTTGDGGRPRYELLERMARMYREGICCLVQKSNIFKLLYAFFFRTPSFVWNMK</sequence>
<evidence type="ECO:0000313" key="3">
    <source>
        <dbReference type="WBParaSite" id="GPUH_0002412101-mRNA-1"/>
    </source>
</evidence>
<dbReference type="InterPro" id="IPR011990">
    <property type="entry name" value="TPR-like_helical_dom_sf"/>
</dbReference>
<gene>
    <name evidence="1" type="ORF">GPUH_LOCUS24089</name>
</gene>
<proteinExistence type="predicted"/>
<accession>A0A183ET00</accession>
<reference evidence="3" key="1">
    <citation type="submission" date="2016-06" db="UniProtKB">
        <authorList>
            <consortium name="WormBaseParasite"/>
        </authorList>
    </citation>
    <scope>IDENTIFICATION</scope>
</reference>
<dbReference type="Proteomes" id="UP000271098">
    <property type="component" value="Unassembled WGS sequence"/>
</dbReference>
<dbReference type="AlphaFoldDB" id="A0A183ET00"/>
<protein>
    <submittedName>
        <fullName evidence="3">TPR_REGION domain-containing protein</fullName>
    </submittedName>
</protein>
<dbReference type="Gene3D" id="1.25.40.10">
    <property type="entry name" value="Tetratricopeptide repeat domain"/>
    <property type="match status" value="1"/>
</dbReference>
<dbReference type="OrthoDB" id="301415at2759"/>
<evidence type="ECO:0000313" key="2">
    <source>
        <dbReference type="Proteomes" id="UP000271098"/>
    </source>
</evidence>
<reference evidence="1 2" key="2">
    <citation type="submission" date="2018-11" db="EMBL/GenBank/DDBJ databases">
        <authorList>
            <consortium name="Pathogen Informatics"/>
        </authorList>
    </citation>
    <scope>NUCLEOTIDE SEQUENCE [LARGE SCALE GENOMIC DNA]</scope>
</reference>
<organism evidence="3">
    <name type="scientific">Gongylonema pulchrum</name>
    <dbReference type="NCBI Taxonomy" id="637853"/>
    <lineage>
        <taxon>Eukaryota</taxon>
        <taxon>Metazoa</taxon>
        <taxon>Ecdysozoa</taxon>
        <taxon>Nematoda</taxon>
        <taxon>Chromadorea</taxon>
        <taxon>Rhabditida</taxon>
        <taxon>Spirurina</taxon>
        <taxon>Spiruromorpha</taxon>
        <taxon>Spiruroidea</taxon>
        <taxon>Gongylonematidae</taxon>
        <taxon>Gongylonema</taxon>
    </lineage>
</organism>
<name>A0A183ET00_9BILA</name>
<evidence type="ECO:0000313" key="1">
    <source>
        <dbReference type="EMBL" id="VDN42377.1"/>
    </source>
</evidence>